<feature type="transmembrane region" description="Helical" evidence="1">
    <location>
        <begin position="397"/>
        <end position="415"/>
    </location>
</feature>
<keyword evidence="1" id="KW-0472">Membrane</keyword>
<dbReference type="OrthoDB" id="5144566at2759"/>
<gene>
    <name evidence="2" type="ORF">CBYS24578_00008588</name>
</gene>
<sequence>MEDHVFDSFLELCKEFAETLTGLEIFNYTDPAYNSCKEYELFSNNASDFLYRRGAFKPPVPSGNSLKCIGGMRLIIQTGVVQLDTPTSRAISLPKQLYREMFNAFHLNKRSVDAGSTSGSSFWAVEDGADGDSYLALNHRQSFDGDNGEAHVCEMILSYSFQTRLTCGYLRGSPKSNLAEVVAQMRALPQQMLHPISLPVLLASYQLTAHKTQSCYDARARLEQLEYNVAQCQEAKSGSEVMVFAIPCDTDALVREMAECYRDTTSNSTKDYGAVLEGIEEALDTFWDMCSVFDIDEIKTIISQKHMKLVNELAAERRNGGFIDQNWNKTPVTKLPAVLGPSYLPIFLFVGVLSFGFLAIRVVNFLLNWPLFMPIGLSHEGDSGGQSEGPSMRPVDVVVYVLSLVPMMVFATLLYKSGRRKGPTIKKWDMEKSQNGSKEVSLPANGELPARYDTFQCSYR</sequence>
<evidence type="ECO:0000256" key="1">
    <source>
        <dbReference type="SAM" id="Phobius"/>
    </source>
</evidence>
<reference evidence="2 3" key="2">
    <citation type="submission" date="2021-10" db="EMBL/GenBank/DDBJ databases">
        <authorList>
            <person name="Piombo E."/>
        </authorList>
    </citation>
    <scope>NUCLEOTIDE SEQUENCE [LARGE SCALE GENOMIC DNA]</scope>
</reference>
<accession>A0A9N9Y1U5</accession>
<proteinExistence type="predicted"/>
<organism evidence="2 3">
    <name type="scientific">Clonostachys byssicola</name>
    <dbReference type="NCBI Taxonomy" id="160290"/>
    <lineage>
        <taxon>Eukaryota</taxon>
        <taxon>Fungi</taxon>
        <taxon>Dikarya</taxon>
        <taxon>Ascomycota</taxon>
        <taxon>Pezizomycotina</taxon>
        <taxon>Sordariomycetes</taxon>
        <taxon>Hypocreomycetidae</taxon>
        <taxon>Hypocreales</taxon>
        <taxon>Bionectriaceae</taxon>
        <taxon>Clonostachys</taxon>
    </lineage>
</organism>
<comment type="caution">
    <text evidence="2">The sequence shown here is derived from an EMBL/GenBank/DDBJ whole genome shotgun (WGS) entry which is preliminary data.</text>
</comment>
<protein>
    <submittedName>
        <fullName evidence="2">Uncharacterized protein</fullName>
    </submittedName>
</protein>
<dbReference type="EMBL" id="CABFNO020001379">
    <property type="protein sequence ID" value="CAG9984088.1"/>
    <property type="molecule type" value="Genomic_DNA"/>
</dbReference>
<dbReference type="AlphaFoldDB" id="A0A9N9Y1U5"/>
<evidence type="ECO:0000313" key="2">
    <source>
        <dbReference type="EMBL" id="CAG9984088.1"/>
    </source>
</evidence>
<keyword evidence="3" id="KW-1185">Reference proteome</keyword>
<name>A0A9N9Y1U5_9HYPO</name>
<reference evidence="3" key="1">
    <citation type="submission" date="2019-06" db="EMBL/GenBank/DDBJ databases">
        <authorList>
            <person name="Broberg M."/>
        </authorList>
    </citation>
    <scope>NUCLEOTIDE SEQUENCE [LARGE SCALE GENOMIC DNA]</scope>
</reference>
<keyword evidence="1" id="KW-1133">Transmembrane helix</keyword>
<feature type="transmembrane region" description="Helical" evidence="1">
    <location>
        <begin position="343"/>
        <end position="367"/>
    </location>
</feature>
<evidence type="ECO:0000313" key="3">
    <source>
        <dbReference type="Proteomes" id="UP000754883"/>
    </source>
</evidence>
<dbReference type="Proteomes" id="UP000754883">
    <property type="component" value="Unassembled WGS sequence"/>
</dbReference>
<keyword evidence="1" id="KW-0812">Transmembrane</keyword>